<protein>
    <submittedName>
        <fullName evidence="2">Uncharacterized protein</fullName>
    </submittedName>
</protein>
<organism evidence="2 3">
    <name type="scientific">Flavobacterium branchiophilum</name>
    <dbReference type="NCBI Taxonomy" id="55197"/>
    <lineage>
        <taxon>Bacteria</taxon>
        <taxon>Pseudomonadati</taxon>
        <taxon>Bacteroidota</taxon>
        <taxon>Flavobacteriia</taxon>
        <taxon>Flavobacteriales</taxon>
        <taxon>Flavobacteriaceae</taxon>
        <taxon>Flavobacterium</taxon>
    </lineage>
</organism>
<dbReference type="AlphaFoldDB" id="A0A543G804"/>
<keyword evidence="1" id="KW-0472">Membrane</keyword>
<proteinExistence type="predicted"/>
<gene>
    <name evidence="2" type="ORF">BC670_3254</name>
</gene>
<sequence length="66" mass="7566">MPNKTTIYINYFLQNPFGGWGASKGFSLLSLTQNTVNNKKKSKTIKNKLSYILFCSLIYLVIKIFI</sequence>
<dbReference type="Proteomes" id="UP000320773">
    <property type="component" value="Unassembled WGS sequence"/>
</dbReference>
<evidence type="ECO:0000256" key="1">
    <source>
        <dbReference type="SAM" id="Phobius"/>
    </source>
</evidence>
<keyword evidence="1" id="KW-0812">Transmembrane</keyword>
<accession>A0A543G804</accession>
<feature type="transmembrane region" description="Helical" evidence="1">
    <location>
        <begin position="49"/>
        <end position="65"/>
    </location>
</feature>
<name>A0A543G804_9FLAO</name>
<evidence type="ECO:0000313" key="3">
    <source>
        <dbReference type="Proteomes" id="UP000320773"/>
    </source>
</evidence>
<keyword evidence="1" id="KW-1133">Transmembrane helix</keyword>
<comment type="caution">
    <text evidence="2">The sequence shown here is derived from an EMBL/GenBank/DDBJ whole genome shotgun (WGS) entry which is preliminary data.</text>
</comment>
<dbReference type="EMBL" id="VFPJ01000001">
    <property type="protein sequence ID" value="TQM42215.1"/>
    <property type="molecule type" value="Genomic_DNA"/>
</dbReference>
<reference evidence="2 3" key="1">
    <citation type="submission" date="2019-06" db="EMBL/GenBank/DDBJ databases">
        <title>Genomic Encyclopedia of Archaeal and Bacterial Type Strains, Phase II (KMG-II): from individual species to whole genera.</title>
        <authorList>
            <person name="Goeker M."/>
        </authorList>
    </citation>
    <scope>NUCLEOTIDE SEQUENCE [LARGE SCALE GENOMIC DNA]</scope>
    <source>
        <strain evidence="2 3">DSM 24789</strain>
    </source>
</reference>
<evidence type="ECO:0000313" key="2">
    <source>
        <dbReference type="EMBL" id="TQM42215.1"/>
    </source>
</evidence>